<dbReference type="InterPro" id="IPR028082">
    <property type="entry name" value="Peripla_BP_I"/>
</dbReference>
<evidence type="ECO:0000256" key="3">
    <source>
        <dbReference type="ARBA" id="ARBA00022970"/>
    </source>
</evidence>
<dbReference type="FunFam" id="3.40.50.2300:FF:000491">
    <property type="entry name" value="Branched-chain amino acid ABC transporter substrate-binding protein"/>
    <property type="match status" value="1"/>
</dbReference>
<evidence type="ECO:0000256" key="2">
    <source>
        <dbReference type="ARBA" id="ARBA00022729"/>
    </source>
</evidence>
<proteinExistence type="predicted"/>
<dbReference type="AlphaFoldDB" id="A0A0W8G801"/>
<keyword evidence="3" id="KW-0029">Amino-acid transport</keyword>
<dbReference type="InterPro" id="IPR000709">
    <property type="entry name" value="Leu_Ile_Val-bd"/>
</dbReference>
<comment type="caution">
    <text evidence="5">The sequence shown here is derived from an EMBL/GenBank/DDBJ whole genome shotgun (WGS) entry which is preliminary data.</text>
</comment>
<protein>
    <submittedName>
        <fullName evidence="5">Branched-chain amino acid abc transporter, amino acid-binding protein</fullName>
    </submittedName>
</protein>
<keyword evidence="2" id="KW-0732">Signal</keyword>
<dbReference type="Pfam" id="PF13458">
    <property type="entry name" value="Peripla_BP_6"/>
    <property type="match status" value="1"/>
</dbReference>
<evidence type="ECO:0000256" key="1">
    <source>
        <dbReference type="ARBA" id="ARBA00022448"/>
    </source>
</evidence>
<keyword evidence="1" id="KW-0813">Transport</keyword>
<reference evidence="5" key="1">
    <citation type="journal article" date="2015" name="Proc. Natl. Acad. Sci. U.S.A.">
        <title>Networks of energetic and metabolic interactions define dynamics in microbial communities.</title>
        <authorList>
            <person name="Embree M."/>
            <person name="Liu J.K."/>
            <person name="Al-Bassam M.M."/>
            <person name="Zengler K."/>
        </authorList>
    </citation>
    <scope>NUCLEOTIDE SEQUENCE</scope>
</reference>
<dbReference type="EMBL" id="LNQE01000106">
    <property type="protein sequence ID" value="KUG29288.1"/>
    <property type="molecule type" value="Genomic_DNA"/>
</dbReference>
<dbReference type="InterPro" id="IPR051010">
    <property type="entry name" value="BCAA_transport"/>
</dbReference>
<organism evidence="5">
    <name type="scientific">hydrocarbon metagenome</name>
    <dbReference type="NCBI Taxonomy" id="938273"/>
    <lineage>
        <taxon>unclassified sequences</taxon>
        <taxon>metagenomes</taxon>
        <taxon>ecological metagenomes</taxon>
    </lineage>
</organism>
<evidence type="ECO:0000259" key="4">
    <source>
        <dbReference type="Pfam" id="PF13458"/>
    </source>
</evidence>
<name>A0A0W8G801_9ZZZZ</name>
<accession>A0A0W8G801</accession>
<sequence length="382" mass="40356">MNRALSAFLVALAVLCLPGLAAAQSDTVKIGAVLSVTGPASFLGEPEKNTVQMMVDQVNAAGGVIGKKLEVVILDDETDVNKAVLGAQRLVRMDKVVAVMGPTTSGNTLAIMQNVAAAEVPMISFSAAEKIVSPVNPWIFKNPQSDRHAVARILGHAKGRGYKKIAILTVSDGYGQAGREVLKELVPAGGFELVADEVYGPKDTDMTAQLTKIKAAGPDAIVCWGTNPGPAVVAKNRVQLGMDTPLYMSHGVASKKFIELAGEAAEGIMLPAGKLIVAAQLPDTDPQKKVLLDYTKQYTEKFNQPVSTFGGHGWDGVMLLAKAIEMGKSAEPKDIRDNLEKITGFVGIGGVFNFSPTDHNGLDATAFEMIEVAGGDWKIMTK</sequence>
<dbReference type="PANTHER" id="PTHR30483">
    <property type="entry name" value="LEUCINE-SPECIFIC-BINDING PROTEIN"/>
    <property type="match status" value="1"/>
</dbReference>
<gene>
    <name evidence="5" type="ORF">ASZ90_000824</name>
</gene>
<dbReference type="GO" id="GO:0006865">
    <property type="term" value="P:amino acid transport"/>
    <property type="evidence" value="ECO:0007669"/>
    <property type="project" value="UniProtKB-KW"/>
</dbReference>
<evidence type="ECO:0000313" key="5">
    <source>
        <dbReference type="EMBL" id="KUG29288.1"/>
    </source>
</evidence>
<dbReference type="SUPFAM" id="SSF53822">
    <property type="entry name" value="Periplasmic binding protein-like I"/>
    <property type="match status" value="1"/>
</dbReference>
<dbReference type="InterPro" id="IPR028081">
    <property type="entry name" value="Leu-bd"/>
</dbReference>
<feature type="domain" description="Leucine-binding protein" evidence="4">
    <location>
        <begin position="27"/>
        <end position="362"/>
    </location>
</feature>
<dbReference type="Gene3D" id="3.40.50.2300">
    <property type="match status" value="2"/>
</dbReference>
<dbReference type="PRINTS" id="PR00337">
    <property type="entry name" value="LEUILEVALBP"/>
</dbReference>
<dbReference type="CDD" id="cd06333">
    <property type="entry name" value="PBP1_ABC_RPA1789-like"/>
    <property type="match status" value="1"/>
</dbReference>
<dbReference type="PANTHER" id="PTHR30483:SF38">
    <property type="entry name" value="BLR7848 PROTEIN"/>
    <property type="match status" value="1"/>
</dbReference>